<dbReference type="EMBL" id="DTIB01000096">
    <property type="protein sequence ID" value="HGB25463.1"/>
    <property type="molecule type" value="Genomic_DNA"/>
</dbReference>
<keyword evidence="1" id="KW-0472">Membrane</keyword>
<sequence length="88" mass="9949">MRSKALLVFVLSMVAIALYWFPQPLVVGDYVLGGYPWYAPESSKAAMFAIGVVLTAVFLGLTTFMFYISREVERLPENPEPAREELSW</sequence>
<protein>
    <submittedName>
        <fullName evidence="2">Uncharacterized protein</fullName>
    </submittedName>
</protein>
<keyword evidence="1" id="KW-1133">Transmembrane helix</keyword>
<evidence type="ECO:0000256" key="1">
    <source>
        <dbReference type="SAM" id="Phobius"/>
    </source>
</evidence>
<proteinExistence type="predicted"/>
<reference evidence="2" key="1">
    <citation type="journal article" date="2020" name="mSystems">
        <title>Genome- and Community-Level Interaction Insights into Carbon Utilization and Element Cycling Functions of Hydrothermarchaeota in Hydrothermal Sediment.</title>
        <authorList>
            <person name="Zhou Z."/>
            <person name="Liu Y."/>
            <person name="Xu W."/>
            <person name="Pan J."/>
            <person name="Luo Z.H."/>
            <person name="Li M."/>
        </authorList>
    </citation>
    <scope>NUCLEOTIDE SEQUENCE [LARGE SCALE GENOMIC DNA]</scope>
    <source>
        <strain evidence="2">SpSt-8</strain>
    </source>
</reference>
<dbReference type="AlphaFoldDB" id="A0A7C3WPM0"/>
<feature type="transmembrane region" description="Helical" evidence="1">
    <location>
        <begin position="44"/>
        <end position="68"/>
    </location>
</feature>
<comment type="caution">
    <text evidence="2">The sequence shown here is derived from an EMBL/GenBank/DDBJ whole genome shotgun (WGS) entry which is preliminary data.</text>
</comment>
<keyword evidence="1" id="KW-0812">Transmembrane</keyword>
<evidence type="ECO:0000313" key="2">
    <source>
        <dbReference type="EMBL" id="HGB25463.1"/>
    </source>
</evidence>
<name>A0A7C3WPM0_THEPE</name>
<accession>A0A7C3WPM0</accession>
<organism evidence="2">
    <name type="scientific">Thermofilum pendens</name>
    <dbReference type="NCBI Taxonomy" id="2269"/>
    <lineage>
        <taxon>Archaea</taxon>
        <taxon>Thermoproteota</taxon>
        <taxon>Thermoprotei</taxon>
        <taxon>Thermofilales</taxon>
        <taxon>Thermofilaceae</taxon>
        <taxon>Thermofilum</taxon>
    </lineage>
</organism>
<gene>
    <name evidence="2" type="ORF">ENV88_05450</name>
</gene>